<gene>
    <name evidence="4" type="ORF">POM88_024766</name>
</gene>
<comment type="caution">
    <text evidence="4">The sequence shown here is derived from an EMBL/GenBank/DDBJ whole genome shotgun (WGS) entry which is preliminary data.</text>
</comment>
<feature type="region of interest" description="Disordered" evidence="2">
    <location>
        <begin position="296"/>
        <end position="315"/>
    </location>
</feature>
<organism evidence="4 5">
    <name type="scientific">Heracleum sosnowskyi</name>
    <dbReference type="NCBI Taxonomy" id="360622"/>
    <lineage>
        <taxon>Eukaryota</taxon>
        <taxon>Viridiplantae</taxon>
        <taxon>Streptophyta</taxon>
        <taxon>Embryophyta</taxon>
        <taxon>Tracheophyta</taxon>
        <taxon>Spermatophyta</taxon>
        <taxon>Magnoliopsida</taxon>
        <taxon>eudicotyledons</taxon>
        <taxon>Gunneridae</taxon>
        <taxon>Pentapetalae</taxon>
        <taxon>asterids</taxon>
        <taxon>campanulids</taxon>
        <taxon>Apiales</taxon>
        <taxon>Apiaceae</taxon>
        <taxon>Apioideae</taxon>
        <taxon>apioid superclade</taxon>
        <taxon>Tordylieae</taxon>
        <taxon>Tordyliinae</taxon>
        <taxon>Heracleum</taxon>
    </lineage>
</organism>
<keyword evidence="1" id="KW-0863">Zinc-finger</keyword>
<dbReference type="EMBL" id="JAUIZM010000006">
    <property type="protein sequence ID" value="KAK1378022.1"/>
    <property type="molecule type" value="Genomic_DNA"/>
</dbReference>
<name>A0AAD8I2P7_9APIA</name>
<dbReference type="GO" id="GO:0003676">
    <property type="term" value="F:nucleic acid binding"/>
    <property type="evidence" value="ECO:0007669"/>
    <property type="project" value="InterPro"/>
</dbReference>
<evidence type="ECO:0000313" key="5">
    <source>
        <dbReference type="Proteomes" id="UP001237642"/>
    </source>
</evidence>
<evidence type="ECO:0000256" key="2">
    <source>
        <dbReference type="SAM" id="MobiDB-lite"/>
    </source>
</evidence>
<dbReference type="PANTHER" id="PTHR34676">
    <property type="entry name" value="DUF4219 DOMAIN-CONTAINING PROTEIN-RELATED"/>
    <property type="match status" value="1"/>
</dbReference>
<keyword evidence="5" id="KW-1185">Reference proteome</keyword>
<dbReference type="Gene3D" id="4.10.60.10">
    <property type="entry name" value="Zinc finger, CCHC-type"/>
    <property type="match status" value="1"/>
</dbReference>
<dbReference type="Pfam" id="PF00098">
    <property type="entry name" value="zf-CCHC"/>
    <property type="match status" value="1"/>
</dbReference>
<evidence type="ECO:0000313" key="4">
    <source>
        <dbReference type="EMBL" id="KAK1378022.1"/>
    </source>
</evidence>
<keyword evidence="1" id="KW-0479">Metal-binding</keyword>
<proteinExistence type="predicted"/>
<dbReference type="SMART" id="SM00343">
    <property type="entry name" value="ZnF_C2HC"/>
    <property type="match status" value="1"/>
</dbReference>
<dbReference type="InterPro" id="IPR036875">
    <property type="entry name" value="Znf_CCHC_sf"/>
</dbReference>
<feature type="domain" description="CCHC-type" evidence="3">
    <location>
        <begin position="324"/>
        <end position="340"/>
    </location>
</feature>
<dbReference type="Proteomes" id="UP001237642">
    <property type="component" value="Unassembled WGS sequence"/>
</dbReference>
<sequence length="458" mass="52813">MSGNRYETMKIPILKKSEFSTWKIKMIMYLEASDPDYIDRINDGAFVPTKPVDATETTPATVVLKEKKEWTPEDKAAMLKDSKVRNILHNSLDTVLSNKVIACKTAKEIWDALEVQGQGTEEIKKNRRGILIQEYEQFEARNNEDIIEIYDRFLTLLNELSLVGKVYDVEDSNVKFLRSLPMEWINQQNLIRHTYMMNLMTLDEIHGMLKTYELEIKQKEGVKSKSKSVASKTELKEKHMNQRNMKAKARVAVESDTDTDADESTDDESKEDSDKELVQMVAMMVKSFRKMKYGKFRKDGRTSKGNQYSDKKSKLKKNDLSKVKCFNCDKMGHYATDCKKPKTGKASGKALVTSSKGWMDSSDSEEEEVVNYALMAEIEEISEKVPETTYAFDTNNMCELRSFLKTMYISYNNQSKENIRILSEVADIKKRNDYLEAELAVLTNTKNLCDKLKRIEIE</sequence>
<dbReference type="PROSITE" id="PS50158">
    <property type="entry name" value="ZF_CCHC"/>
    <property type="match status" value="1"/>
</dbReference>
<evidence type="ECO:0000256" key="1">
    <source>
        <dbReference type="PROSITE-ProRule" id="PRU00047"/>
    </source>
</evidence>
<reference evidence="4" key="1">
    <citation type="submission" date="2023-02" db="EMBL/GenBank/DDBJ databases">
        <title>Genome of toxic invasive species Heracleum sosnowskyi carries increased number of genes despite the absence of recent whole-genome duplications.</title>
        <authorList>
            <person name="Schelkunov M."/>
            <person name="Shtratnikova V."/>
            <person name="Makarenko M."/>
            <person name="Klepikova A."/>
            <person name="Omelchenko D."/>
            <person name="Novikova G."/>
            <person name="Obukhova E."/>
            <person name="Bogdanov V."/>
            <person name="Penin A."/>
            <person name="Logacheva M."/>
        </authorList>
    </citation>
    <scope>NUCLEOTIDE SEQUENCE</scope>
    <source>
        <strain evidence="4">Hsosn_3</strain>
        <tissue evidence="4">Leaf</tissue>
    </source>
</reference>
<reference evidence="4" key="2">
    <citation type="submission" date="2023-05" db="EMBL/GenBank/DDBJ databases">
        <authorList>
            <person name="Schelkunov M.I."/>
        </authorList>
    </citation>
    <scope>NUCLEOTIDE SEQUENCE</scope>
    <source>
        <strain evidence="4">Hsosn_3</strain>
        <tissue evidence="4">Leaf</tissue>
    </source>
</reference>
<keyword evidence="1" id="KW-0862">Zinc</keyword>
<dbReference type="SUPFAM" id="SSF57756">
    <property type="entry name" value="Retrovirus zinc finger-like domains"/>
    <property type="match status" value="1"/>
</dbReference>
<dbReference type="InterPro" id="IPR001878">
    <property type="entry name" value="Znf_CCHC"/>
</dbReference>
<dbReference type="GO" id="GO:0008270">
    <property type="term" value="F:zinc ion binding"/>
    <property type="evidence" value="ECO:0007669"/>
    <property type="project" value="UniProtKB-KW"/>
</dbReference>
<dbReference type="PANTHER" id="PTHR34676:SF28">
    <property type="entry name" value="ZINC FINGER, CCHC-TYPE, RIBONUCLEASE H-LIKE DOMAIN, GAG-PRE-INTEGRASE DOMAIN PROTEIN-RELATED"/>
    <property type="match status" value="1"/>
</dbReference>
<dbReference type="Pfam" id="PF14223">
    <property type="entry name" value="Retrotran_gag_2"/>
    <property type="match status" value="1"/>
</dbReference>
<accession>A0AAD8I2P7</accession>
<feature type="region of interest" description="Disordered" evidence="2">
    <location>
        <begin position="223"/>
        <end position="276"/>
    </location>
</feature>
<protein>
    <recommendedName>
        <fullName evidence="3">CCHC-type domain-containing protein</fullName>
    </recommendedName>
</protein>
<evidence type="ECO:0000259" key="3">
    <source>
        <dbReference type="PROSITE" id="PS50158"/>
    </source>
</evidence>
<feature type="compositionally biased region" description="Acidic residues" evidence="2">
    <location>
        <begin position="255"/>
        <end position="271"/>
    </location>
</feature>
<dbReference type="AlphaFoldDB" id="A0AAD8I2P7"/>